<evidence type="ECO:0000313" key="1">
    <source>
        <dbReference type="EMBL" id="CAB4637169.1"/>
    </source>
</evidence>
<dbReference type="AlphaFoldDB" id="A0A6J6JMZ2"/>
<name>A0A6J6JMZ2_9ZZZZ</name>
<protein>
    <submittedName>
        <fullName evidence="1">Unannotated protein</fullName>
    </submittedName>
</protein>
<sequence length="48" mass="5356">MDLDETIARFDGVQLSEVQALAKDLIELPRSIVAVGDVSEDMFESFVR</sequence>
<gene>
    <name evidence="1" type="ORF">UFOPK2106_00618</name>
</gene>
<proteinExistence type="predicted"/>
<organism evidence="1">
    <name type="scientific">freshwater metagenome</name>
    <dbReference type="NCBI Taxonomy" id="449393"/>
    <lineage>
        <taxon>unclassified sequences</taxon>
        <taxon>metagenomes</taxon>
        <taxon>ecological metagenomes</taxon>
    </lineage>
</organism>
<dbReference type="EMBL" id="CAEZVS010000083">
    <property type="protein sequence ID" value="CAB4637169.1"/>
    <property type="molecule type" value="Genomic_DNA"/>
</dbReference>
<reference evidence="1" key="1">
    <citation type="submission" date="2020-05" db="EMBL/GenBank/DDBJ databases">
        <authorList>
            <person name="Chiriac C."/>
            <person name="Salcher M."/>
            <person name="Ghai R."/>
            <person name="Kavagutti S V."/>
        </authorList>
    </citation>
    <scope>NUCLEOTIDE SEQUENCE</scope>
</reference>
<accession>A0A6J6JMZ2</accession>